<dbReference type="InterPro" id="IPR043129">
    <property type="entry name" value="ATPase_NBD"/>
</dbReference>
<dbReference type="InterPro" id="IPR000600">
    <property type="entry name" value="ROK"/>
</dbReference>
<dbReference type="RefSeq" id="WP_118255164.1">
    <property type="nucleotide sequence ID" value="NZ_QRKB01000026.1"/>
</dbReference>
<evidence type="ECO:0000256" key="1">
    <source>
        <dbReference type="ARBA" id="ARBA00006479"/>
    </source>
</evidence>
<dbReference type="SUPFAM" id="SSF53067">
    <property type="entry name" value="Actin-like ATPase domain"/>
    <property type="match status" value="1"/>
</dbReference>
<dbReference type="PROSITE" id="PS01125">
    <property type="entry name" value="ROK"/>
    <property type="match status" value="1"/>
</dbReference>
<dbReference type="Pfam" id="PF00480">
    <property type="entry name" value="ROK"/>
    <property type="match status" value="1"/>
</dbReference>
<dbReference type="Gene3D" id="3.30.420.40">
    <property type="match status" value="2"/>
</dbReference>
<dbReference type="PANTHER" id="PTHR18964:SF149">
    <property type="entry name" value="BIFUNCTIONAL UDP-N-ACETYLGLUCOSAMINE 2-EPIMERASE_N-ACETYLMANNOSAMINE KINASE"/>
    <property type="match status" value="1"/>
</dbReference>
<proteinExistence type="inferred from homology"/>
<accession>A0A414Y4X6</accession>
<dbReference type="AlphaFoldDB" id="A0A414Y4X6"/>
<sequence length="406" mass="44700">MKADLIKYLRKINKKPSVQGKLLEQFISHGASTIPEMSKAIGVSLPTTTSALNELIKEGLAREIGKKDNSSGRIPMVYDLVPTAGYFIGVNPEMNCLALAASDFAGNLITEKTRVPYVYENSPENLEEISRIINEFIESLPVSREEILQVCVNVAERVNPVQGNAYNMFTFLKESLTDKLTQLIQLPVCIENDTRSMAFAELIKGQCKGLKDAIFVNVCWGIGIGIIIDGKLYYGKSGYSGEFGHMTAYNNNIICHCGKIGCIETEVSGRALKRKLIEKIKEGKTSILSERFLKKNEDLSLQDILDAIAKEDVLSLATLQRIADELGKQLAGVINIFNPEMLVIGGEMSVTGDYLTLPVKMGIKKFSLNIMNEDSKIVTSSLKGLAGITGACLMARYRLLNENIDK</sequence>
<dbReference type="InterPro" id="IPR036390">
    <property type="entry name" value="WH_DNA-bd_sf"/>
</dbReference>
<reference evidence="2 3" key="1">
    <citation type="submission" date="2018-08" db="EMBL/GenBank/DDBJ databases">
        <title>A genome reference for cultivated species of the human gut microbiota.</title>
        <authorList>
            <person name="Zou Y."/>
            <person name="Xue W."/>
            <person name="Luo G."/>
        </authorList>
    </citation>
    <scope>NUCLEOTIDE SEQUENCE [LARGE SCALE GENOMIC DNA]</scope>
    <source>
        <strain evidence="2 3">AM16-54</strain>
    </source>
</reference>
<dbReference type="EMBL" id="QRKB01000026">
    <property type="protein sequence ID" value="RHH81227.1"/>
    <property type="molecule type" value="Genomic_DNA"/>
</dbReference>
<evidence type="ECO:0000313" key="2">
    <source>
        <dbReference type="EMBL" id="RHH81227.1"/>
    </source>
</evidence>
<dbReference type="PANTHER" id="PTHR18964">
    <property type="entry name" value="ROK (REPRESSOR, ORF, KINASE) FAMILY"/>
    <property type="match status" value="1"/>
</dbReference>
<dbReference type="Proteomes" id="UP000284548">
    <property type="component" value="Unassembled WGS sequence"/>
</dbReference>
<comment type="similarity">
    <text evidence="1">Belongs to the ROK (NagC/XylR) family.</text>
</comment>
<name>A0A414Y4X6_9BACT</name>
<gene>
    <name evidence="2" type="ORF">DW192_10475</name>
</gene>
<dbReference type="SUPFAM" id="SSF46785">
    <property type="entry name" value="Winged helix' DNA-binding domain"/>
    <property type="match status" value="1"/>
</dbReference>
<evidence type="ECO:0000313" key="3">
    <source>
        <dbReference type="Proteomes" id="UP000284548"/>
    </source>
</evidence>
<dbReference type="InterPro" id="IPR036388">
    <property type="entry name" value="WH-like_DNA-bd_sf"/>
</dbReference>
<organism evidence="2 3">
    <name type="scientific">Segatella copri</name>
    <dbReference type="NCBI Taxonomy" id="165179"/>
    <lineage>
        <taxon>Bacteria</taxon>
        <taxon>Pseudomonadati</taxon>
        <taxon>Bacteroidota</taxon>
        <taxon>Bacteroidia</taxon>
        <taxon>Bacteroidales</taxon>
        <taxon>Prevotellaceae</taxon>
        <taxon>Segatella</taxon>
    </lineage>
</organism>
<protein>
    <submittedName>
        <fullName evidence="2">ROK family protein</fullName>
    </submittedName>
</protein>
<dbReference type="InterPro" id="IPR049874">
    <property type="entry name" value="ROK_cs"/>
</dbReference>
<dbReference type="Gene3D" id="1.10.10.10">
    <property type="entry name" value="Winged helix-like DNA-binding domain superfamily/Winged helix DNA-binding domain"/>
    <property type="match status" value="1"/>
</dbReference>
<comment type="caution">
    <text evidence="2">The sequence shown here is derived from an EMBL/GenBank/DDBJ whole genome shotgun (WGS) entry which is preliminary data.</text>
</comment>